<dbReference type="Pfam" id="PF00583">
    <property type="entry name" value="Acetyltransf_1"/>
    <property type="match status" value="1"/>
</dbReference>
<name>A0A8I1MCL3_9PROT</name>
<sequence>MNIRLATEQDIPAILDIVAPTLRSGETYAIDSDLSDDDVIKYWMAPEKVTLVAEEDGNVVGTYYIRQNQGGGGSHVCNCGYMTSPKASGRGIARRMCEDSLVRAKELGYRAMQFNFVIASNAAAVHLWPKLGFEIVGRLPGAFMHPTLGETDALVMYRKL</sequence>
<dbReference type="AlphaFoldDB" id="A0A8I1MCL3"/>
<dbReference type="RefSeq" id="WP_206928453.1">
    <property type="nucleotide sequence ID" value="NZ_JAEKJW010000004.1"/>
</dbReference>
<evidence type="ECO:0000313" key="3">
    <source>
        <dbReference type="Proteomes" id="UP000664405"/>
    </source>
</evidence>
<organism evidence="2 3">
    <name type="scientific">Thalassospira povalilytica</name>
    <dbReference type="NCBI Taxonomy" id="732237"/>
    <lineage>
        <taxon>Bacteria</taxon>
        <taxon>Pseudomonadati</taxon>
        <taxon>Pseudomonadota</taxon>
        <taxon>Alphaproteobacteria</taxon>
        <taxon>Rhodospirillales</taxon>
        <taxon>Thalassospiraceae</taxon>
        <taxon>Thalassospira</taxon>
    </lineage>
</organism>
<dbReference type="EMBL" id="JAEKJW010000004">
    <property type="protein sequence ID" value="MBN8198769.1"/>
    <property type="molecule type" value="Genomic_DNA"/>
</dbReference>
<proteinExistence type="predicted"/>
<dbReference type="CDD" id="cd04301">
    <property type="entry name" value="NAT_SF"/>
    <property type="match status" value="1"/>
</dbReference>
<dbReference type="SUPFAM" id="SSF55729">
    <property type="entry name" value="Acyl-CoA N-acyltransferases (Nat)"/>
    <property type="match status" value="1"/>
</dbReference>
<feature type="domain" description="N-acetyltransferase" evidence="1">
    <location>
        <begin position="1"/>
        <end position="160"/>
    </location>
</feature>
<comment type="caution">
    <text evidence="2">The sequence shown here is derived from an EMBL/GenBank/DDBJ whole genome shotgun (WGS) entry which is preliminary data.</text>
</comment>
<accession>A0A8I1MCL3</accession>
<dbReference type="GO" id="GO:0016747">
    <property type="term" value="F:acyltransferase activity, transferring groups other than amino-acyl groups"/>
    <property type="evidence" value="ECO:0007669"/>
    <property type="project" value="InterPro"/>
</dbReference>
<dbReference type="InterPro" id="IPR000182">
    <property type="entry name" value="GNAT_dom"/>
</dbReference>
<dbReference type="InterPro" id="IPR016181">
    <property type="entry name" value="Acyl_CoA_acyltransferase"/>
</dbReference>
<evidence type="ECO:0000313" key="2">
    <source>
        <dbReference type="EMBL" id="MBN8198769.1"/>
    </source>
</evidence>
<dbReference type="Proteomes" id="UP000664405">
    <property type="component" value="Unassembled WGS sequence"/>
</dbReference>
<keyword evidence="2" id="KW-0808">Transferase</keyword>
<dbReference type="PANTHER" id="PTHR43138">
    <property type="entry name" value="ACETYLTRANSFERASE, GNAT FAMILY"/>
    <property type="match status" value="1"/>
</dbReference>
<dbReference type="Gene3D" id="3.40.630.30">
    <property type="match status" value="1"/>
</dbReference>
<dbReference type="PANTHER" id="PTHR43138:SF1">
    <property type="entry name" value="N-ACETYLTRANSFERASE ACA1"/>
    <property type="match status" value="1"/>
</dbReference>
<dbReference type="InterPro" id="IPR052742">
    <property type="entry name" value="Mito_N-acetyltransferase"/>
</dbReference>
<protein>
    <submittedName>
        <fullName evidence="2">GNAT family N-acetyltransferase</fullName>
    </submittedName>
</protein>
<evidence type="ECO:0000259" key="1">
    <source>
        <dbReference type="PROSITE" id="PS51186"/>
    </source>
</evidence>
<dbReference type="PROSITE" id="PS51186">
    <property type="entry name" value="GNAT"/>
    <property type="match status" value="1"/>
</dbReference>
<reference evidence="2" key="1">
    <citation type="submission" date="2020-12" db="EMBL/GenBank/DDBJ databases">
        <title>Oil enriched cultivation method for isolating marine PHA-producing bacteria.</title>
        <authorList>
            <person name="Zheng W."/>
            <person name="Yu S."/>
            <person name="Huang Y."/>
        </authorList>
    </citation>
    <scope>NUCLEOTIDE SEQUENCE</scope>
    <source>
        <strain evidence="2">SY-2-3</strain>
    </source>
</reference>
<gene>
    <name evidence="2" type="ORF">JF547_20050</name>
</gene>